<dbReference type="OrthoDB" id="2410195at2759"/>
<protein>
    <submittedName>
        <fullName evidence="2">Uncharacterized protein</fullName>
    </submittedName>
</protein>
<keyword evidence="3" id="KW-1185">Reference proteome</keyword>
<feature type="region of interest" description="Disordered" evidence="1">
    <location>
        <begin position="1"/>
        <end position="21"/>
    </location>
</feature>
<name>A0A5N6Q112_9ASTR</name>
<accession>A0A5N6Q112</accession>
<organism evidence="2 3">
    <name type="scientific">Mikania micrantha</name>
    <name type="common">bitter vine</name>
    <dbReference type="NCBI Taxonomy" id="192012"/>
    <lineage>
        <taxon>Eukaryota</taxon>
        <taxon>Viridiplantae</taxon>
        <taxon>Streptophyta</taxon>
        <taxon>Embryophyta</taxon>
        <taxon>Tracheophyta</taxon>
        <taxon>Spermatophyta</taxon>
        <taxon>Magnoliopsida</taxon>
        <taxon>eudicotyledons</taxon>
        <taxon>Gunneridae</taxon>
        <taxon>Pentapetalae</taxon>
        <taxon>asterids</taxon>
        <taxon>campanulids</taxon>
        <taxon>Asterales</taxon>
        <taxon>Asteraceae</taxon>
        <taxon>Asteroideae</taxon>
        <taxon>Heliantheae alliance</taxon>
        <taxon>Eupatorieae</taxon>
        <taxon>Mikania</taxon>
    </lineage>
</organism>
<dbReference type="EMBL" id="SZYD01000001">
    <property type="protein sequence ID" value="KAD7478325.1"/>
    <property type="molecule type" value="Genomic_DNA"/>
</dbReference>
<sequence length="188" mass="21659">MVNVGENRARNGVTDCPESRNEEKIEKWTKTAWGDRTRERFCKSGSSVYPQNSVWIGNVLDIGRLERFNQHRPRSSRKCDMKVPAAVGQNMSTAVKGAATAYDDPSSTCRDDYRRHHRRHRDIAPATLRRDIAPATRDDDDRLPTQRRLCKFRHEVPQALDKFKSLSSHYPMMPIFLITVLNSTVMKT</sequence>
<dbReference type="AlphaFoldDB" id="A0A5N6Q112"/>
<reference evidence="2 3" key="1">
    <citation type="submission" date="2019-05" db="EMBL/GenBank/DDBJ databases">
        <title>Mikania micrantha, genome provides insights into the molecular mechanism of rapid growth.</title>
        <authorList>
            <person name="Liu B."/>
        </authorList>
    </citation>
    <scope>NUCLEOTIDE SEQUENCE [LARGE SCALE GENOMIC DNA]</scope>
    <source>
        <strain evidence="2">NLD-2019</strain>
        <tissue evidence="2">Leaf</tissue>
    </source>
</reference>
<evidence type="ECO:0000256" key="1">
    <source>
        <dbReference type="SAM" id="MobiDB-lite"/>
    </source>
</evidence>
<proteinExistence type="predicted"/>
<gene>
    <name evidence="2" type="ORF">E3N88_01461</name>
</gene>
<comment type="caution">
    <text evidence="2">The sequence shown here is derived from an EMBL/GenBank/DDBJ whole genome shotgun (WGS) entry which is preliminary data.</text>
</comment>
<dbReference type="Proteomes" id="UP000326396">
    <property type="component" value="Linkage Group LG1"/>
</dbReference>
<evidence type="ECO:0000313" key="2">
    <source>
        <dbReference type="EMBL" id="KAD7478325.1"/>
    </source>
</evidence>
<evidence type="ECO:0000313" key="3">
    <source>
        <dbReference type="Proteomes" id="UP000326396"/>
    </source>
</evidence>
<feature type="region of interest" description="Disordered" evidence="1">
    <location>
        <begin position="98"/>
        <end position="117"/>
    </location>
</feature>